<reference evidence="1" key="1">
    <citation type="submission" date="2020-10" db="EMBL/GenBank/DDBJ databases">
        <authorList>
            <person name="Castelo-Branco R."/>
            <person name="Eusebio N."/>
            <person name="Adriana R."/>
            <person name="Vieira A."/>
            <person name="Brugerolle De Fraissinette N."/>
            <person name="Rezende De Castro R."/>
            <person name="Schneider M.P."/>
            <person name="Vasconcelos V."/>
            <person name="Leao P.N."/>
        </authorList>
    </citation>
    <scope>NUCLEOTIDE SEQUENCE</scope>
    <source>
        <strain evidence="1">LEGE 07157</strain>
    </source>
</reference>
<comment type="caution">
    <text evidence="1">The sequence shown here is derived from an EMBL/GenBank/DDBJ whole genome shotgun (WGS) entry which is preliminary data.</text>
</comment>
<accession>A0A8J7E268</accession>
<proteinExistence type="predicted"/>
<organism evidence="1 2">
    <name type="scientific">Lusitaniella coriacea LEGE 07157</name>
    <dbReference type="NCBI Taxonomy" id="945747"/>
    <lineage>
        <taxon>Bacteria</taxon>
        <taxon>Bacillati</taxon>
        <taxon>Cyanobacteriota</taxon>
        <taxon>Cyanophyceae</taxon>
        <taxon>Spirulinales</taxon>
        <taxon>Lusitaniellaceae</taxon>
        <taxon>Lusitaniella</taxon>
    </lineage>
</organism>
<dbReference type="EMBL" id="JADEWZ010000076">
    <property type="protein sequence ID" value="MBE9119043.1"/>
    <property type="molecule type" value="Genomic_DNA"/>
</dbReference>
<evidence type="ECO:0000313" key="1">
    <source>
        <dbReference type="EMBL" id="MBE9119043.1"/>
    </source>
</evidence>
<name>A0A8J7E268_9CYAN</name>
<keyword evidence="2" id="KW-1185">Reference proteome</keyword>
<dbReference type="Proteomes" id="UP000654482">
    <property type="component" value="Unassembled WGS sequence"/>
</dbReference>
<evidence type="ECO:0000313" key="2">
    <source>
        <dbReference type="Proteomes" id="UP000654482"/>
    </source>
</evidence>
<dbReference type="AlphaFoldDB" id="A0A8J7E268"/>
<gene>
    <name evidence="1" type="ORF">IQ249_24440</name>
</gene>
<sequence length="78" mass="8910">MLIHSTEVERTLESVSHMLHVDWESYFERAKLILGYIDKTSDRAAIDVLEILQVLPRALEKAKNEEVSLLALTSWGCP</sequence>
<protein>
    <submittedName>
        <fullName evidence="1">Uncharacterized protein</fullName>
    </submittedName>
</protein>